<feature type="non-terminal residue" evidence="2">
    <location>
        <position position="1"/>
    </location>
</feature>
<dbReference type="InterPro" id="IPR012131">
    <property type="entry name" value="Hstdl_DH"/>
</dbReference>
<evidence type="ECO:0000313" key="3">
    <source>
        <dbReference type="Proteomes" id="UP001172684"/>
    </source>
</evidence>
<dbReference type="EMBL" id="JAPDRL010001463">
    <property type="protein sequence ID" value="KAJ9624715.1"/>
    <property type="molecule type" value="Genomic_DNA"/>
</dbReference>
<dbReference type="Proteomes" id="UP001172684">
    <property type="component" value="Unassembled WGS sequence"/>
</dbReference>
<feature type="non-terminal residue" evidence="2">
    <location>
        <position position="77"/>
    </location>
</feature>
<keyword evidence="3" id="KW-1185">Reference proteome</keyword>
<dbReference type="Gene3D" id="3.40.50.1980">
    <property type="entry name" value="Nitrogenase molybdenum iron protein domain"/>
    <property type="match status" value="1"/>
</dbReference>
<proteinExistence type="predicted"/>
<comment type="caution">
    <text evidence="2">The sequence shown here is derived from an EMBL/GenBank/DDBJ whole genome shotgun (WGS) entry which is preliminary data.</text>
</comment>
<protein>
    <submittedName>
        <fullName evidence="2">Uncharacterized protein</fullName>
    </submittedName>
</protein>
<name>A0ABQ9NG70_9PEZI</name>
<accession>A0ABQ9NG70</accession>
<evidence type="ECO:0000256" key="1">
    <source>
        <dbReference type="ARBA" id="ARBA00023002"/>
    </source>
</evidence>
<reference evidence="2" key="1">
    <citation type="submission" date="2022-10" db="EMBL/GenBank/DDBJ databases">
        <title>Culturing micro-colonial fungi from biological soil crusts in the Mojave desert and describing Neophaeococcomyces mojavensis, and introducing the new genera and species Taxawa tesnikishii.</title>
        <authorList>
            <person name="Kurbessoian T."/>
            <person name="Stajich J.E."/>
        </authorList>
    </citation>
    <scope>NUCLEOTIDE SEQUENCE</scope>
    <source>
        <strain evidence="2">TK_1</strain>
    </source>
</reference>
<sequence length="77" mass="8688">EALARNTLAEVERQLAILPTRGIASQAWAECGEVIVCDTIEEMLQVADDLAFEHVQVMTRDPDYFLRNMTNYGALFL</sequence>
<dbReference type="Pfam" id="PF00815">
    <property type="entry name" value="Histidinol_dh"/>
    <property type="match status" value="1"/>
</dbReference>
<keyword evidence="1" id="KW-0560">Oxidoreductase</keyword>
<gene>
    <name evidence="2" type="ORF">H2201_009404</name>
</gene>
<organism evidence="2 3">
    <name type="scientific">Coniosporium apollinis</name>
    <dbReference type="NCBI Taxonomy" id="61459"/>
    <lineage>
        <taxon>Eukaryota</taxon>
        <taxon>Fungi</taxon>
        <taxon>Dikarya</taxon>
        <taxon>Ascomycota</taxon>
        <taxon>Pezizomycotina</taxon>
        <taxon>Dothideomycetes</taxon>
        <taxon>Dothideomycetes incertae sedis</taxon>
        <taxon>Coniosporium</taxon>
    </lineage>
</organism>
<evidence type="ECO:0000313" key="2">
    <source>
        <dbReference type="EMBL" id="KAJ9624715.1"/>
    </source>
</evidence>